<dbReference type="EMBL" id="LIBO01000087">
    <property type="protein sequence ID" value="KRO62369.1"/>
    <property type="molecule type" value="Genomic_DNA"/>
</dbReference>
<evidence type="ECO:0000313" key="2">
    <source>
        <dbReference type="Proteomes" id="UP000051269"/>
    </source>
</evidence>
<sequence length="211" mass="22934">MALFGSIYSSLLTTCWSGTEVTASSNTPSPLSDTETVQNTLFGENKVTLTAETAGLFSINNPNDYIYLPQLITIGWQLDEIGNEGWNRGNTEFLFSGMFAPTLQGPNPWFAGGLFGPRYNFIQPDWPVVPYLESRVGFLFTHATGAPDSQGQDFCFSFTIGAGVRIPVMDQLSVNLGVMFQHISNAGLSEPQNQNVGLDSIGPTLSVSWAF</sequence>
<dbReference type="Pfam" id="PF09411">
    <property type="entry name" value="PagL"/>
    <property type="match status" value="1"/>
</dbReference>
<organism evidence="1 2">
    <name type="scientific">Verrucomicrobia subdivision 6 bacterium BACL9 MAG-120507-bin52</name>
    <dbReference type="NCBI Taxonomy" id="1655590"/>
    <lineage>
        <taxon>Bacteria</taxon>
        <taxon>Pseudomonadati</taxon>
        <taxon>Verrucomicrobiota</taxon>
        <taxon>Verrucomicrobiia</taxon>
        <taxon>Verrucomicrobiales</taxon>
        <taxon>Verrucomicrobia subdivision 6</taxon>
    </lineage>
</organism>
<gene>
    <name evidence="1" type="ORF">ABR82_05550</name>
</gene>
<dbReference type="InterPro" id="IPR018550">
    <property type="entry name" value="Lipid-A_deacylase-rel"/>
</dbReference>
<reference evidence="1 2" key="1">
    <citation type="submission" date="2015-10" db="EMBL/GenBank/DDBJ databases">
        <title>Metagenome-Assembled Genomes uncover a global brackish microbiome.</title>
        <authorList>
            <person name="Hugerth L.W."/>
            <person name="Larsson J."/>
            <person name="Alneberg J."/>
            <person name="Lindh M.V."/>
            <person name="Legrand C."/>
            <person name="Pinhassi J."/>
            <person name="Andersson A.F."/>
        </authorList>
    </citation>
    <scope>NUCLEOTIDE SEQUENCE [LARGE SCALE GENOMIC DNA]</scope>
    <source>
        <strain evidence="1">BACL18 MAG-120507-bin52</strain>
    </source>
</reference>
<dbReference type="SUPFAM" id="SSF56925">
    <property type="entry name" value="OMPA-like"/>
    <property type="match status" value="1"/>
</dbReference>
<accession>A0A0R2RJ10</accession>
<dbReference type="Gene3D" id="2.40.160.20">
    <property type="match status" value="1"/>
</dbReference>
<protein>
    <recommendedName>
        <fullName evidence="3">Lipid A 3-O-deacylase</fullName>
    </recommendedName>
</protein>
<comment type="caution">
    <text evidence="1">The sequence shown here is derived from an EMBL/GenBank/DDBJ whole genome shotgun (WGS) entry which is preliminary data.</text>
</comment>
<name>A0A0R2RJ10_9BACT</name>
<dbReference type="InterPro" id="IPR011250">
    <property type="entry name" value="OMP/PagP_B-barrel"/>
</dbReference>
<dbReference type="Proteomes" id="UP000051269">
    <property type="component" value="Unassembled WGS sequence"/>
</dbReference>
<dbReference type="AlphaFoldDB" id="A0A0R2RJ10"/>
<proteinExistence type="predicted"/>
<evidence type="ECO:0008006" key="3">
    <source>
        <dbReference type="Google" id="ProtNLM"/>
    </source>
</evidence>
<evidence type="ECO:0000313" key="1">
    <source>
        <dbReference type="EMBL" id="KRO62369.1"/>
    </source>
</evidence>